<dbReference type="Gene3D" id="3.30.450.90">
    <property type="match status" value="1"/>
</dbReference>
<reference evidence="3 5" key="1">
    <citation type="submission" date="2013-06" db="EMBL/GenBank/DDBJ databases">
        <title>Rumen cellulosomics: divergent fiber-degrading strategies revealed by comparative genome-wide analysis of six Ruminococcal strains.</title>
        <authorList>
            <person name="Dassa B."/>
            <person name="Borovok I."/>
            <person name="Lamed R."/>
            <person name="Flint H."/>
            <person name="Yeoman C.J."/>
            <person name="White B."/>
            <person name="Bayer E.A."/>
        </authorList>
    </citation>
    <scope>NUCLEOTIDE SEQUENCE [LARGE SCALE GENOMIC DNA]</scope>
    <source>
        <strain evidence="3 5">SY3</strain>
    </source>
</reference>
<dbReference type="Proteomes" id="UP000021369">
    <property type="component" value="Unassembled WGS sequence"/>
</dbReference>
<evidence type="ECO:0000259" key="2">
    <source>
        <dbReference type="PROSITE" id="PS00662"/>
    </source>
</evidence>
<dbReference type="InterPro" id="IPR003593">
    <property type="entry name" value="AAA+_ATPase"/>
</dbReference>
<evidence type="ECO:0000256" key="1">
    <source>
        <dbReference type="ARBA" id="ARBA00006611"/>
    </source>
</evidence>
<dbReference type="InterPro" id="IPR027417">
    <property type="entry name" value="P-loop_NTPase"/>
</dbReference>
<accession>A0A011WMK4</accession>
<sequence length="356" mass="39678">MAIDINKILDESRALGCSDLHFTVGIPPIVRQGGNLRKLSSYPDMTEIEILRVCEDMCNDRQRQQIKDKIDTDFTYVSSRGFRHRVNVYHQRGNTAIAIRLLRNDIPTLTDLDLPPVLAEFVMRPRGLVLVTGPTGSGKSTTLAAMIDHVNIHKSSHIITVEDPIEYLHSHKRCMINQREIGPDVPSFSMALRAALREDPDIILVGEMRDFETIEAAVTAAETGHLVMSTLHTTDAASTIDRIIDVFPAHQQHQIRTQLASVLVGICTQTLCRTFDGTSRVACCEILNATDSIKAMIRDDKVHLIGSAMQTGKAVGMQTMDQELAKLVRNRTISKEVALEKCVNANDLNRYINQNI</sequence>
<organism evidence="3 5">
    <name type="scientific">Ruminococcus albus SY3</name>
    <dbReference type="NCBI Taxonomy" id="1341156"/>
    <lineage>
        <taxon>Bacteria</taxon>
        <taxon>Bacillati</taxon>
        <taxon>Bacillota</taxon>
        <taxon>Clostridia</taxon>
        <taxon>Eubacteriales</taxon>
        <taxon>Oscillospiraceae</taxon>
        <taxon>Ruminococcus</taxon>
    </lineage>
</organism>
<evidence type="ECO:0000313" key="4">
    <source>
        <dbReference type="EMBL" id="EXM39804.1"/>
    </source>
</evidence>
<comment type="caution">
    <text evidence="3">The sequence shown here is derived from an EMBL/GenBank/DDBJ whole genome shotgun (WGS) entry which is preliminary data.</text>
</comment>
<dbReference type="GO" id="GO:0005524">
    <property type="term" value="F:ATP binding"/>
    <property type="evidence" value="ECO:0007669"/>
    <property type="project" value="InterPro"/>
</dbReference>
<dbReference type="AlphaFoldDB" id="A0A011WMK4"/>
<dbReference type="NCBIfam" id="TIGR01420">
    <property type="entry name" value="pilT_fam"/>
    <property type="match status" value="1"/>
</dbReference>
<dbReference type="Pfam" id="PF00437">
    <property type="entry name" value="T2SSE"/>
    <property type="match status" value="1"/>
</dbReference>
<name>A0A011WMK4_RUMAL</name>
<protein>
    <submittedName>
        <fullName evidence="3">Twitching motility protein PilT</fullName>
    </submittedName>
</protein>
<comment type="similarity">
    <text evidence="1">Belongs to the GSP E family.</text>
</comment>
<dbReference type="InterPro" id="IPR050921">
    <property type="entry name" value="T4SS_GSP_E_ATPase"/>
</dbReference>
<dbReference type="EMBL" id="JEOB01000002">
    <property type="protein sequence ID" value="EXM39804.1"/>
    <property type="molecule type" value="Genomic_DNA"/>
</dbReference>
<dbReference type="PROSITE" id="PS00662">
    <property type="entry name" value="T2SP_E"/>
    <property type="match status" value="1"/>
</dbReference>
<dbReference type="PATRIC" id="fig|1341156.4.peg.1003"/>
<feature type="domain" description="Bacterial type II secretion system protein E" evidence="2">
    <location>
        <begin position="196"/>
        <end position="210"/>
    </location>
</feature>
<evidence type="ECO:0000313" key="5">
    <source>
        <dbReference type="Proteomes" id="UP000021369"/>
    </source>
</evidence>
<dbReference type="RefSeq" id="WP_013499005.1">
    <property type="nucleotide sequence ID" value="NZ_JEOB01000002.1"/>
</dbReference>
<dbReference type="InterPro" id="IPR001482">
    <property type="entry name" value="T2SS/T4SS_dom"/>
</dbReference>
<proteinExistence type="inferred from homology"/>
<gene>
    <name evidence="4" type="ORF">RASY3_08495</name>
    <name evidence="3" type="ORF">RASY3_18880</name>
</gene>
<dbReference type="EMBL" id="JEOB01000004">
    <property type="protein sequence ID" value="EXM38270.1"/>
    <property type="molecule type" value="Genomic_DNA"/>
</dbReference>
<keyword evidence="5" id="KW-1185">Reference proteome</keyword>
<dbReference type="SUPFAM" id="SSF52540">
    <property type="entry name" value="P-loop containing nucleoside triphosphate hydrolases"/>
    <property type="match status" value="1"/>
</dbReference>
<dbReference type="OrthoDB" id="9808272at2"/>
<evidence type="ECO:0000313" key="3">
    <source>
        <dbReference type="EMBL" id="EXM38270.1"/>
    </source>
</evidence>
<dbReference type="CDD" id="cd01131">
    <property type="entry name" value="PilT"/>
    <property type="match status" value="1"/>
</dbReference>
<dbReference type="Gene3D" id="3.40.50.300">
    <property type="entry name" value="P-loop containing nucleotide triphosphate hydrolases"/>
    <property type="match status" value="1"/>
</dbReference>
<dbReference type="InterPro" id="IPR006321">
    <property type="entry name" value="PilT/PilU"/>
</dbReference>
<dbReference type="PANTHER" id="PTHR30486">
    <property type="entry name" value="TWITCHING MOTILITY PROTEIN PILT"/>
    <property type="match status" value="1"/>
</dbReference>
<dbReference type="GO" id="GO:0016887">
    <property type="term" value="F:ATP hydrolysis activity"/>
    <property type="evidence" value="ECO:0007669"/>
    <property type="project" value="InterPro"/>
</dbReference>
<dbReference type="SMART" id="SM00382">
    <property type="entry name" value="AAA"/>
    <property type="match status" value="1"/>
</dbReference>